<dbReference type="KEGG" id="cten:18245445"/>
<dbReference type="GeneID" id="18245445"/>
<dbReference type="OrthoDB" id="1700726at2759"/>
<dbReference type="PROSITE" id="PS00455">
    <property type="entry name" value="AMP_BINDING"/>
    <property type="match status" value="1"/>
</dbReference>
<feature type="domain" description="AMP-dependent synthetase/ligase" evidence="3">
    <location>
        <begin position="139"/>
        <end position="498"/>
    </location>
</feature>
<proteinExistence type="predicted"/>
<name>G3AWJ4_CANTC</name>
<reference evidence="4 5" key="1">
    <citation type="journal article" date="2011" name="Proc. Natl. Acad. Sci. U.S.A.">
        <title>Comparative genomics of xylose-fermenting fungi for enhanced biofuel production.</title>
        <authorList>
            <person name="Wohlbach D.J."/>
            <person name="Kuo A."/>
            <person name="Sato T.K."/>
            <person name="Potts K.M."/>
            <person name="Salamov A.A."/>
            <person name="LaButti K.M."/>
            <person name="Sun H."/>
            <person name="Clum A."/>
            <person name="Pangilinan J.L."/>
            <person name="Lindquist E.A."/>
            <person name="Lucas S."/>
            <person name="Lapidus A."/>
            <person name="Jin M."/>
            <person name="Gunawan C."/>
            <person name="Balan V."/>
            <person name="Dale B.E."/>
            <person name="Jeffries T.W."/>
            <person name="Zinkel R."/>
            <person name="Barry K.W."/>
            <person name="Grigoriev I.V."/>
            <person name="Gasch A.P."/>
        </authorList>
    </citation>
    <scope>NUCLEOTIDE SEQUENCE [LARGE SCALE GENOMIC DNA]</scope>
    <source>
        <strain evidence="5">ATCC 10573 / BCRC 21748 / CBS 615 / JCM 9827 / NBRC 10315 / NRRL Y-1498 / VKM Y-70</strain>
    </source>
</reference>
<gene>
    <name evidence="4" type="ORF">CANTEDRAFT_101177</name>
</gene>
<dbReference type="Proteomes" id="UP000000707">
    <property type="component" value="Unassembled WGS sequence"/>
</dbReference>
<dbReference type="InterPro" id="IPR042099">
    <property type="entry name" value="ANL_N_sf"/>
</dbReference>
<dbReference type="GO" id="GO:0005524">
    <property type="term" value="F:ATP binding"/>
    <property type="evidence" value="ECO:0007669"/>
    <property type="project" value="UniProtKB-KW"/>
</dbReference>
<dbReference type="GO" id="GO:0004467">
    <property type="term" value="F:long-chain fatty acid-CoA ligase activity"/>
    <property type="evidence" value="ECO:0007669"/>
    <property type="project" value="TreeGrafter"/>
</dbReference>
<accession>G3AWJ4</accession>
<dbReference type="GO" id="GO:0016020">
    <property type="term" value="C:membrane"/>
    <property type="evidence" value="ECO:0007669"/>
    <property type="project" value="TreeGrafter"/>
</dbReference>
<evidence type="ECO:0000259" key="3">
    <source>
        <dbReference type="Pfam" id="PF00501"/>
    </source>
</evidence>
<dbReference type="eggNOG" id="KOG1256">
    <property type="taxonomic scope" value="Eukaryota"/>
</dbReference>
<dbReference type="AlphaFoldDB" id="G3AWJ4"/>
<sequence length="661" mass="74733">MSVFTSIDAKDVSKNLPLMDINMAVETNGAYHNRFSETMFQNLHPQLNTYNELFNNAVTMFSNRPCLAYRPYNPVFQTYPSSYKTLSYTQVQRARCYLGSGILYALYKNQFKYSEVHNKIDNHLENWANFGATDHSFILTIYSDNRYEWILTDLACVGYSITNTALYDTLGESSTEYILNVTKSPVVVCSADKIKKLKKLKSSGKAPELICIICMDNNVKSYTDYDLKLEVFSFQDIISLGKSHKLNQMPPTVNTIYTISFTSGTTSNPKGVILKNEQAVAANTFLSTTMKRVNKGKTLVFLPLAHIYERQTSAYALSCGYMLGFPKSKKSSDVLRDLIEDLKIYRPDYVSLVPRILNKLQSEVKSYLEKVDDFKLNQIIEQKIMNQKSFDGNKASTSNDFYPPYVKLRKRFGLEYVDWINTASAPANPATLEFLRASMNIGVRQLYGATETFGAISTTSEYDTSINSSGIISICTQFKLGENNELLVRGATVTPGYFEDPEETAKAFQDGWYSTGDVATVGKKGEITIIDRAKNFFKMSQGEYVSPERLENIYVSCNTEIESIFIHGKPTESFLIGFLSLKDDNKIPKTRKEKIELLKRINGSVQGINRLEKIQNVHVGTKLLADILTPTFKLKRKDAIVKFSELIDALYEEGPLLSSKM</sequence>
<keyword evidence="1" id="KW-0547">Nucleotide-binding</keyword>
<dbReference type="Pfam" id="PF00501">
    <property type="entry name" value="AMP-binding"/>
    <property type="match status" value="1"/>
</dbReference>
<dbReference type="HOGENOM" id="CLU_000022_45_4_1"/>
<dbReference type="Gene3D" id="3.40.50.12780">
    <property type="entry name" value="N-terminal domain of ligase-like"/>
    <property type="match status" value="1"/>
</dbReference>
<dbReference type="PANTHER" id="PTHR43272">
    <property type="entry name" value="LONG-CHAIN-FATTY-ACID--COA LIGASE"/>
    <property type="match status" value="1"/>
</dbReference>
<evidence type="ECO:0000256" key="2">
    <source>
        <dbReference type="ARBA" id="ARBA00022840"/>
    </source>
</evidence>
<organism evidence="5">
    <name type="scientific">Candida tenuis (strain ATCC 10573 / BCRC 21748 / CBS 615 / JCM 9827 / NBRC 10315 / NRRL Y-1498 / VKM Y-70)</name>
    <name type="common">Yeast</name>
    <name type="synonym">Yamadazyma tenuis</name>
    <dbReference type="NCBI Taxonomy" id="590646"/>
    <lineage>
        <taxon>Eukaryota</taxon>
        <taxon>Fungi</taxon>
        <taxon>Dikarya</taxon>
        <taxon>Ascomycota</taxon>
        <taxon>Saccharomycotina</taxon>
        <taxon>Pichiomycetes</taxon>
        <taxon>Debaryomycetaceae</taxon>
        <taxon>Yamadazyma</taxon>
    </lineage>
</organism>
<evidence type="ECO:0000313" key="4">
    <source>
        <dbReference type="EMBL" id="EGV66553.1"/>
    </source>
</evidence>
<dbReference type="STRING" id="590646.G3AWJ4"/>
<dbReference type="PANTHER" id="PTHR43272:SF33">
    <property type="entry name" value="AMP-BINDING DOMAIN-CONTAINING PROTEIN-RELATED"/>
    <property type="match status" value="1"/>
</dbReference>
<dbReference type="EMBL" id="GL996510">
    <property type="protein sequence ID" value="EGV66553.1"/>
    <property type="molecule type" value="Genomic_DNA"/>
</dbReference>
<dbReference type="GO" id="GO:0005783">
    <property type="term" value="C:endoplasmic reticulum"/>
    <property type="evidence" value="ECO:0007669"/>
    <property type="project" value="TreeGrafter"/>
</dbReference>
<keyword evidence="5" id="KW-1185">Reference proteome</keyword>
<dbReference type="SUPFAM" id="SSF56801">
    <property type="entry name" value="Acetyl-CoA synthetase-like"/>
    <property type="match status" value="1"/>
</dbReference>
<evidence type="ECO:0000256" key="1">
    <source>
        <dbReference type="ARBA" id="ARBA00022741"/>
    </source>
</evidence>
<dbReference type="InterPro" id="IPR020845">
    <property type="entry name" value="AMP-binding_CS"/>
</dbReference>
<dbReference type="InterPro" id="IPR000873">
    <property type="entry name" value="AMP-dep_synth/lig_dom"/>
</dbReference>
<protein>
    <submittedName>
        <fullName evidence="4">Acetyl-CoA synthetase-like protein</fullName>
    </submittedName>
</protein>
<keyword evidence="2" id="KW-0067">ATP-binding</keyword>
<evidence type="ECO:0000313" key="5">
    <source>
        <dbReference type="Proteomes" id="UP000000707"/>
    </source>
</evidence>